<feature type="signal peptide" evidence="1">
    <location>
        <begin position="1"/>
        <end position="25"/>
    </location>
</feature>
<feature type="chain" id="PRO_5008898337" evidence="1">
    <location>
        <begin position="26"/>
        <end position="139"/>
    </location>
</feature>
<accession>A0A1D1VE40</accession>
<dbReference type="AlphaFoldDB" id="A0A1D1VE40"/>
<dbReference type="EMBL" id="BDGG01000004">
    <property type="protein sequence ID" value="GAU98007.1"/>
    <property type="molecule type" value="Genomic_DNA"/>
</dbReference>
<evidence type="ECO:0000313" key="3">
    <source>
        <dbReference type="Proteomes" id="UP000186922"/>
    </source>
</evidence>
<dbReference type="Proteomes" id="UP000186922">
    <property type="component" value="Unassembled WGS sequence"/>
</dbReference>
<keyword evidence="1" id="KW-0732">Signal</keyword>
<sequence>MNSRPLQFYYLTLVILLAQLLLGYGFEVDRKDDCFMACSLAPNGFKCRTCASSRKNRLPMRFGKRNNLATRLGDIRHINDIMAETEERTNRKIGSGSDKRTASPLLWAYQTLPSDTLEYRSAIPGQDKKDLTVFPDMYF</sequence>
<organism evidence="2 3">
    <name type="scientific">Ramazzottius varieornatus</name>
    <name type="common">Water bear</name>
    <name type="synonym">Tardigrade</name>
    <dbReference type="NCBI Taxonomy" id="947166"/>
    <lineage>
        <taxon>Eukaryota</taxon>
        <taxon>Metazoa</taxon>
        <taxon>Ecdysozoa</taxon>
        <taxon>Tardigrada</taxon>
        <taxon>Eutardigrada</taxon>
        <taxon>Parachela</taxon>
        <taxon>Hypsibioidea</taxon>
        <taxon>Ramazzottiidae</taxon>
        <taxon>Ramazzottius</taxon>
    </lineage>
</organism>
<reference evidence="2 3" key="1">
    <citation type="journal article" date="2016" name="Nat. Commun.">
        <title>Extremotolerant tardigrade genome and improved radiotolerance of human cultured cells by tardigrade-unique protein.</title>
        <authorList>
            <person name="Hashimoto T."/>
            <person name="Horikawa D.D."/>
            <person name="Saito Y."/>
            <person name="Kuwahara H."/>
            <person name="Kozuka-Hata H."/>
            <person name="Shin-I T."/>
            <person name="Minakuchi Y."/>
            <person name="Ohishi K."/>
            <person name="Motoyama A."/>
            <person name="Aizu T."/>
            <person name="Enomoto A."/>
            <person name="Kondo K."/>
            <person name="Tanaka S."/>
            <person name="Hara Y."/>
            <person name="Koshikawa S."/>
            <person name="Sagara H."/>
            <person name="Miura T."/>
            <person name="Yokobori S."/>
            <person name="Miyagawa K."/>
            <person name="Suzuki Y."/>
            <person name="Kubo T."/>
            <person name="Oyama M."/>
            <person name="Kohara Y."/>
            <person name="Fujiyama A."/>
            <person name="Arakawa K."/>
            <person name="Katayama T."/>
            <person name="Toyoda A."/>
            <person name="Kunieda T."/>
        </authorList>
    </citation>
    <scope>NUCLEOTIDE SEQUENCE [LARGE SCALE GENOMIC DNA]</scope>
    <source>
        <strain evidence="2 3">YOKOZUNA-1</strain>
    </source>
</reference>
<gene>
    <name evidence="2" type="primary">RvY_09211-1</name>
    <name evidence="2" type="synonym">RvY_09211.1</name>
    <name evidence="2" type="ORF">RvY_09211</name>
</gene>
<comment type="caution">
    <text evidence="2">The sequence shown here is derived from an EMBL/GenBank/DDBJ whole genome shotgun (WGS) entry which is preliminary data.</text>
</comment>
<name>A0A1D1VE40_RAMVA</name>
<evidence type="ECO:0000256" key="1">
    <source>
        <dbReference type="SAM" id="SignalP"/>
    </source>
</evidence>
<protein>
    <submittedName>
        <fullName evidence="2">Uncharacterized protein</fullName>
    </submittedName>
</protein>
<evidence type="ECO:0000313" key="2">
    <source>
        <dbReference type="EMBL" id="GAU98007.1"/>
    </source>
</evidence>
<proteinExistence type="predicted"/>
<keyword evidence="3" id="KW-1185">Reference proteome</keyword>